<dbReference type="InterPro" id="IPR007627">
    <property type="entry name" value="RNA_pol_sigma70_r2"/>
</dbReference>
<organism evidence="7 8">
    <name type="scientific">Streptomyces hazeniae</name>
    <dbReference type="NCBI Taxonomy" id="3075538"/>
    <lineage>
        <taxon>Bacteria</taxon>
        <taxon>Bacillati</taxon>
        <taxon>Actinomycetota</taxon>
        <taxon>Actinomycetes</taxon>
        <taxon>Kitasatosporales</taxon>
        <taxon>Streptomycetaceae</taxon>
        <taxon>Streptomyces</taxon>
    </lineage>
</organism>
<dbReference type="InterPro" id="IPR013325">
    <property type="entry name" value="RNA_pol_sigma_r2"/>
</dbReference>
<keyword evidence="8" id="KW-1185">Reference proteome</keyword>
<evidence type="ECO:0000313" key="7">
    <source>
        <dbReference type="EMBL" id="MDT0382447.1"/>
    </source>
</evidence>
<dbReference type="Gene3D" id="1.10.10.10">
    <property type="entry name" value="Winged helix-like DNA-binding domain superfamily/Winged helix DNA-binding domain"/>
    <property type="match status" value="1"/>
</dbReference>
<dbReference type="InterPro" id="IPR036388">
    <property type="entry name" value="WH-like_DNA-bd_sf"/>
</dbReference>
<keyword evidence="3" id="KW-0731">Sigma factor</keyword>
<evidence type="ECO:0000256" key="3">
    <source>
        <dbReference type="ARBA" id="ARBA00023082"/>
    </source>
</evidence>
<dbReference type="CDD" id="cd06171">
    <property type="entry name" value="Sigma70_r4"/>
    <property type="match status" value="1"/>
</dbReference>
<feature type="domain" description="RNA polymerase sigma factor 70 region 4 type 2" evidence="6">
    <location>
        <begin position="141"/>
        <end position="192"/>
    </location>
</feature>
<dbReference type="Pfam" id="PF08281">
    <property type="entry name" value="Sigma70_r4_2"/>
    <property type="match status" value="1"/>
</dbReference>
<dbReference type="EMBL" id="JAVREQ010000038">
    <property type="protein sequence ID" value="MDT0382447.1"/>
    <property type="molecule type" value="Genomic_DNA"/>
</dbReference>
<dbReference type="SUPFAM" id="SSF88659">
    <property type="entry name" value="Sigma3 and sigma4 domains of RNA polymerase sigma factors"/>
    <property type="match status" value="1"/>
</dbReference>
<comment type="similarity">
    <text evidence="1">Belongs to the sigma-70 factor family. ECF subfamily.</text>
</comment>
<keyword evidence="2" id="KW-0805">Transcription regulation</keyword>
<dbReference type="InterPro" id="IPR013324">
    <property type="entry name" value="RNA_pol_sigma_r3/r4-like"/>
</dbReference>
<evidence type="ECO:0000259" key="6">
    <source>
        <dbReference type="Pfam" id="PF08281"/>
    </source>
</evidence>
<evidence type="ECO:0000259" key="5">
    <source>
        <dbReference type="Pfam" id="PF04542"/>
    </source>
</evidence>
<gene>
    <name evidence="7" type="primary">sigK</name>
    <name evidence="7" type="ORF">RM572_27185</name>
</gene>
<dbReference type="InterPro" id="IPR039425">
    <property type="entry name" value="RNA_pol_sigma-70-like"/>
</dbReference>
<dbReference type="NCBIfam" id="NF007228">
    <property type="entry name" value="PRK09646.1"/>
    <property type="match status" value="1"/>
</dbReference>
<dbReference type="NCBIfam" id="TIGR02937">
    <property type="entry name" value="sigma70-ECF"/>
    <property type="match status" value="1"/>
</dbReference>
<accession>A0ABU2P117</accession>
<dbReference type="Gene3D" id="1.10.1740.10">
    <property type="match status" value="1"/>
</dbReference>
<dbReference type="PANTHER" id="PTHR43133">
    <property type="entry name" value="RNA POLYMERASE ECF-TYPE SIGMA FACTO"/>
    <property type="match status" value="1"/>
</dbReference>
<evidence type="ECO:0000256" key="4">
    <source>
        <dbReference type="ARBA" id="ARBA00023163"/>
    </source>
</evidence>
<dbReference type="PANTHER" id="PTHR43133:SF66">
    <property type="entry name" value="ECF RNA POLYMERASE SIGMA FACTOR SIGK"/>
    <property type="match status" value="1"/>
</dbReference>
<dbReference type="Pfam" id="PF04542">
    <property type="entry name" value="Sigma70_r2"/>
    <property type="match status" value="1"/>
</dbReference>
<evidence type="ECO:0000256" key="2">
    <source>
        <dbReference type="ARBA" id="ARBA00023015"/>
    </source>
</evidence>
<dbReference type="RefSeq" id="WP_311676038.1">
    <property type="nucleotide sequence ID" value="NZ_JAVREQ010000038.1"/>
</dbReference>
<protein>
    <submittedName>
        <fullName evidence="7">ECF RNA polymerase sigma factor SigK</fullName>
    </submittedName>
</protein>
<name>A0ABU2P117_9ACTN</name>
<sequence length="199" mass="22066">MPAPTQAAPTPGSSPRPPLGAELDALLARVSDGDRDAFTALYGCVAAPVFGLARRVLRDAAHAEDVCQDTLVEVWRTAARFDAQQGSALTWVLTLTHRRAVDRLRTVRAAAEREHRAGLLAYAVPYDEVAEEVERREEHTQVRHCLETLTPRQHESLTLAYYGGFTYPEVAERLGLALGTVKSRMRDGLYRLRDCLRTA</sequence>
<evidence type="ECO:0000313" key="8">
    <source>
        <dbReference type="Proteomes" id="UP001183414"/>
    </source>
</evidence>
<reference evidence="8" key="1">
    <citation type="submission" date="2023-07" db="EMBL/GenBank/DDBJ databases">
        <title>30 novel species of actinomycetes from the DSMZ collection.</title>
        <authorList>
            <person name="Nouioui I."/>
        </authorList>
    </citation>
    <scope>NUCLEOTIDE SEQUENCE [LARGE SCALE GENOMIC DNA]</scope>
    <source>
        <strain evidence="8">DSM 42041</strain>
    </source>
</reference>
<dbReference type="InterPro" id="IPR013249">
    <property type="entry name" value="RNA_pol_sigma70_r4_t2"/>
</dbReference>
<dbReference type="InterPro" id="IPR014284">
    <property type="entry name" value="RNA_pol_sigma-70_dom"/>
</dbReference>
<evidence type="ECO:0000256" key="1">
    <source>
        <dbReference type="ARBA" id="ARBA00010641"/>
    </source>
</evidence>
<comment type="caution">
    <text evidence="7">The sequence shown here is derived from an EMBL/GenBank/DDBJ whole genome shotgun (WGS) entry which is preliminary data.</text>
</comment>
<keyword evidence="4" id="KW-0804">Transcription</keyword>
<dbReference type="Proteomes" id="UP001183414">
    <property type="component" value="Unassembled WGS sequence"/>
</dbReference>
<feature type="domain" description="RNA polymerase sigma-70 region 2" evidence="5">
    <location>
        <begin position="42"/>
        <end position="106"/>
    </location>
</feature>
<proteinExistence type="inferred from homology"/>
<dbReference type="SUPFAM" id="SSF88946">
    <property type="entry name" value="Sigma2 domain of RNA polymerase sigma factors"/>
    <property type="match status" value="1"/>
</dbReference>